<organism evidence="1 2">
    <name type="scientific">Pristionchus pacificus</name>
    <name type="common">Parasitic nematode worm</name>
    <dbReference type="NCBI Taxonomy" id="54126"/>
    <lineage>
        <taxon>Eukaryota</taxon>
        <taxon>Metazoa</taxon>
        <taxon>Ecdysozoa</taxon>
        <taxon>Nematoda</taxon>
        <taxon>Chromadorea</taxon>
        <taxon>Rhabditida</taxon>
        <taxon>Rhabditina</taxon>
        <taxon>Diplogasteromorpha</taxon>
        <taxon>Diplogasteroidea</taxon>
        <taxon>Neodiplogasteridae</taxon>
        <taxon>Pristionchus</taxon>
    </lineage>
</organism>
<proteinExistence type="predicted"/>
<reference evidence="1" key="2">
    <citation type="submission" date="2022-06" db="UniProtKB">
        <authorList>
            <consortium name="EnsemblMetazoa"/>
        </authorList>
    </citation>
    <scope>IDENTIFICATION</scope>
    <source>
        <strain evidence="1">PS312</strain>
    </source>
</reference>
<dbReference type="EnsemblMetazoa" id="PPA36129.1">
    <property type="protein sequence ID" value="PPA36129.1"/>
    <property type="gene ID" value="WBGene00274498"/>
</dbReference>
<dbReference type="AlphaFoldDB" id="A0A2A6CW36"/>
<reference evidence="2" key="1">
    <citation type="journal article" date="2008" name="Nat. Genet.">
        <title>The Pristionchus pacificus genome provides a unique perspective on nematode lifestyle and parasitism.</title>
        <authorList>
            <person name="Dieterich C."/>
            <person name="Clifton S.W."/>
            <person name="Schuster L.N."/>
            <person name="Chinwalla A."/>
            <person name="Delehaunty K."/>
            <person name="Dinkelacker I."/>
            <person name="Fulton L."/>
            <person name="Fulton R."/>
            <person name="Godfrey J."/>
            <person name="Minx P."/>
            <person name="Mitreva M."/>
            <person name="Roeseler W."/>
            <person name="Tian H."/>
            <person name="Witte H."/>
            <person name="Yang S.P."/>
            <person name="Wilson R.K."/>
            <person name="Sommer R.J."/>
        </authorList>
    </citation>
    <scope>NUCLEOTIDE SEQUENCE [LARGE SCALE GENOMIC DNA]</scope>
    <source>
        <strain evidence="2">PS312</strain>
    </source>
</reference>
<name>A0A2A6CW36_PRIPA</name>
<accession>A0A8R1UQH7</accession>
<sequence length="341" mass="37469">ARSDFRKSFESDARALASRLFPPLPLSPFSLTIVLTDSLLLSSLFVDSVISWTQAPSGFAPSEAGLVFYSPDYEQTLLDQYLPNSPTRSEFLSDDYSSPSASPTDSEMTMTSPSGAVVETAFANGNHYEQSLMDAYLPEWRSEFECMAYGGTEYSDFSVDEAAAAADALNAVDDEALIAVDDVFQDTQEDGADYYDVPYESEELSPSPSPPPMKMPVKRVVVATRRPAAKVVPMGAQHSDVRKRGRPAGSKSDSKMALYAKQYREMKKNETSRLSEEVAQLSHSNDQLRRDNARLSREVETLRKADSITAKISTLLVTLRANPGAFRLCINAEGIPVLEVI</sequence>
<dbReference type="Proteomes" id="UP000005239">
    <property type="component" value="Unassembled WGS sequence"/>
</dbReference>
<keyword evidence="2" id="KW-1185">Reference proteome</keyword>
<gene>
    <name evidence="1" type="primary">WBGene00274498</name>
</gene>
<accession>A0A2A6CW36</accession>
<dbReference type="Gene3D" id="1.20.5.170">
    <property type="match status" value="1"/>
</dbReference>
<evidence type="ECO:0000313" key="2">
    <source>
        <dbReference type="Proteomes" id="UP000005239"/>
    </source>
</evidence>
<dbReference type="OrthoDB" id="5877701at2759"/>
<protein>
    <submittedName>
        <fullName evidence="1">Uncharacterized protein</fullName>
    </submittedName>
</protein>
<evidence type="ECO:0000313" key="1">
    <source>
        <dbReference type="EnsemblMetazoa" id="PPA36129.1"/>
    </source>
</evidence>